<keyword evidence="3" id="KW-1185">Reference proteome</keyword>
<name>A0A7I9ZJD8_9MYCO</name>
<evidence type="ECO:0000313" key="3">
    <source>
        <dbReference type="Proteomes" id="UP000465304"/>
    </source>
</evidence>
<protein>
    <submittedName>
        <fullName evidence="2">Uncharacterized protein</fullName>
    </submittedName>
</protein>
<evidence type="ECO:0000256" key="1">
    <source>
        <dbReference type="SAM" id="MobiDB-lite"/>
    </source>
</evidence>
<gene>
    <name evidence="2" type="ORF">MHIP_14520</name>
</gene>
<feature type="region of interest" description="Disordered" evidence="1">
    <location>
        <begin position="78"/>
        <end position="105"/>
    </location>
</feature>
<comment type="caution">
    <text evidence="2">The sequence shown here is derived from an EMBL/GenBank/DDBJ whole genome shotgun (WGS) entry which is preliminary data.</text>
</comment>
<reference evidence="2 3" key="1">
    <citation type="journal article" date="2019" name="Emerg. Microbes Infect.">
        <title>Comprehensive subspecies identification of 175 nontuberculous mycobacteria species based on 7547 genomic profiles.</title>
        <authorList>
            <person name="Matsumoto Y."/>
            <person name="Kinjo T."/>
            <person name="Motooka D."/>
            <person name="Nabeya D."/>
            <person name="Jung N."/>
            <person name="Uechi K."/>
            <person name="Horii T."/>
            <person name="Iida T."/>
            <person name="Fujita J."/>
            <person name="Nakamura S."/>
        </authorList>
    </citation>
    <scope>NUCLEOTIDE SEQUENCE [LARGE SCALE GENOMIC DNA]</scope>
    <source>
        <strain evidence="2 3">JCM 30996</strain>
    </source>
</reference>
<proteinExistence type="predicted"/>
<sequence>MGDVVSIDPDMLAAMRELKNDPAQRHRWNLFINSHPELAELAEPKRRRQSLPRQLKPGQCWDDRKRWYRNRGIHGDGALAAEDNRGGHPSSVAGSDTYDSADRDRSVQMESGSLLDLHAETGGAYGFEDYSDPDHLEVCRECGTRLNLARDHEGFVQRSIGGQAEYCSARCQLDGKNSRRRYRRARASGRRVLSTYSAAYGVPCGQVSTGPQARLPTGAVVPWTVPCWAADPWLKFWRAGSVPLGRGPDTDYGDSTGNIAARAVDHPELRDRLLVGTGLGIPISKSDAAPQPYHHNVFDGVFDGMKLYRTHVLAGRPD</sequence>
<dbReference type="AlphaFoldDB" id="A0A7I9ZJD8"/>
<evidence type="ECO:0000313" key="2">
    <source>
        <dbReference type="EMBL" id="GFH00969.1"/>
    </source>
</evidence>
<organism evidence="2 3">
    <name type="scientific">Mycolicibacterium hippocampi</name>
    <dbReference type="NCBI Taxonomy" id="659824"/>
    <lineage>
        <taxon>Bacteria</taxon>
        <taxon>Bacillati</taxon>
        <taxon>Actinomycetota</taxon>
        <taxon>Actinomycetes</taxon>
        <taxon>Mycobacteriales</taxon>
        <taxon>Mycobacteriaceae</taxon>
        <taxon>Mycolicibacterium</taxon>
    </lineage>
</organism>
<dbReference type="Proteomes" id="UP000465304">
    <property type="component" value="Unassembled WGS sequence"/>
</dbReference>
<dbReference type="EMBL" id="BLLB01000002">
    <property type="protein sequence ID" value="GFH00969.1"/>
    <property type="molecule type" value="Genomic_DNA"/>
</dbReference>
<accession>A0A7I9ZJD8</accession>